<sequence length="307" mass="35833">MLRKNRPSFSIGEEPLGKFRAHDIELYLDVERPYPPMLRRPPYLASLETRKEIEKHINKLLEIDVMRKIGHNEIVEITTPVLINWHNGKSSLCGNIRVLNKYTKADRYPITRIPHALDKLAKAKYITKMDCMKGFHLNGVKPNSMKVLRIISHMGIYEYTRMPFGIKNSPAHFQRMMDTIFQEILGGWMVLYIDDIIIYSETWKTMCKIDRRKNFIFSEWEPGNGTPVSGDAESEGTETPILGISSSELHNEFLNAVMKKYAKHKQWGILFQLLQQKYRSPELELQLAEALLREYNDNKYFLIDGLL</sequence>
<dbReference type="Gene3D" id="3.30.70.270">
    <property type="match status" value="1"/>
</dbReference>
<gene>
    <name evidence="2" type="ORF">O181_081207</name>
</gene>
<evidence type="ECO:0000313" key="3">
    <source>
        <dbReference type="Proteomes" id="UP000765509"/>
    </source>
</evidence>
<dbReference type="InterPro" id="IPR000477">
    <property type="entry name" value="RT_dom"/>
</dbReference>
<dbReference type="Gene3D" id="3.10.10.10">
    <property type="entry name" value="HIV Type 1 Reverse Transcriptase, subunit A, domain 1"/>
    <property type="match status" value="1"/>
</dbReference>
<protein>
    <recommendedName>
        <fullName evidence="1">Reverse transcriptase domain-containing protein</fullName>
    </recommendedName>
</protein>
<comment type="caution">
    <text evidence="2">The sequence shown here is derived from an EMBL/GenBank/DDBJ whole genome shotgun (WGS) entry which is preliminary data.</text>
</comment>
<dbReference type="CDD" id="cd01647">
    <property type="entry name" value="RT_LTR"/>
    <property type="match status" value="1"/>
</dbReference>
<evidence type="ECO:0000313" key="2">
    <source>
        <dbReference type="EMBL" id="MBW0541492.1"/>
    </source>
</evidence>
<dbReference type="PANTHER" id="PTHR24559:SF454">
    <property type="entry name" value="RIBONUCLEASE H"/>
    <property type="match status" value="1"/>
</dbReference>
<dbReference type="OrthoDB" id="6776860at2759"/>
<dbReference type="AlphaFoldDB" id="A0A9Q3FN55"/>
<dbReference type="Pfam" id="PF00078">
    <property type="entry name" value="RVT_1"/>
    <property type="match status" value="1"/>
</dbReference>
<dbReference type="InterPro" id="IPR043502">
    <property type="entry name" value="DNA/RNA_pol_sf"/>
</dbReference>
<organism evidence="2 3">
    <name type="scientific">Austropuccinia psidii MF-1</name>
    <dbReference type="NCBI Taxonomy" id="1389203"/>
    <lineage>
        <taxon>Eukaryota</taxon>
        <taxon>Fungi</taxon>
        <taxon>Dikarya</taxon>
        <taxon>Basidiomycota</taxon>
        <taxon>Pucciniomycotina</taxon>
        <taxon>Pucciniomycetes</taxon>
        <taxon>Pucciniales</taxon>
        <taxon>Sphaerophragmiaceae</taxon>
        <taxon>Austropuccinia</taxon>
    </lineage>
</organism>
<dbReference type="EMBL" id="AVOT02046151">
    <property type="protein sequence ID" value="MBW0541492.1"/>
    <property type="molecule type" value="Genomic_DNA"/>
</dbReference>
<dbReference type="InterPro" id="IPR043128">
    <property type="entry name" value="Rev_trsase/Diguanyl_cyclase"/>
</dbReference>
<accession>A0A9Q3FN55</accession>
<name>A0A9Q3FN55_9BASI</name>
<dbReference type="InterPro" id="IPR053134">
    <property type="entry name" value="RNA-dir_DNA_polymerase"/>
</dbReference>
<proteinExistence type="predicted"/>
<evidence type="ECO:0000259" key="1">
    <source>
        <dbReference type="Pfam" id="PF00078"/>
    </source>
</evidence>
<dbReference type="SUPFAM" id="SSF56672">
    <property type="entry name" value="DNA/RNA polymerases"/>
    <property type="match status" value="1"/>
</dbReference>
<feature type="domain" description="Reverse transcriptase" evidence="1">
    <location>
        <begin position="91"/>
        <end position="204"/>
    </location>
</feature>
<dbReference type="PANTHER" id="PTHR24559">
    <property type="entry name" value="TRANSPOSON TY3-I GAG-POL POLYPROTEIN"/>
    <property type="match status" value="1"/>
</dbReference>
<reference evidence="2" key="1">
    <citation type="submission" date="2021-03" db="EMBL/GenBank/DDBJ databases">
        <title>Draft genome sequence of rust myrtle Austropuccinia psidii MF-1, a brazilian biotype.</title>
        <authorList>
            <person name="Quecine M.C."/>
            <person name="Pachon D.M.R."/>
            <person name="Bonatelli M.L."/>
            <person name="Correr F.H."/>
            <person name="Franceschini L.M."/>
            <person name="Leite T.F."/>
            <person name="Margarido G.R.A."/>
            <person name="Almeida C.A."/>
            <person name="Ferrarezi J.A."/>
            <person name="Labate C.A."/>
        </authorList>
    </citation>
    <scope>NUCLEOTIDE SEQUENCE</scope>
    <source>
        <strain evidence="2">MF-1</strain>
    </source>
</reference>
<keyword evidence="3" id="KW-1185">Reference proteome</keyword>
<dbReference type="Proteomes" id="UP000765509">
    <property type="component" value="Unassembled WGS sequence"/>
</dbReference>